<dbReference type="Proteomes" id="UP000242381">
    <property type="component" value="Unassembled WGS sequence"/>
</dbReference>
<accession>A0A1X0S477</accession>
<reference evidence="1 2" key="1">
    <citation type="journal article" date="2016" name="Proc. Natl. Acad. Sci. U.S.A.">
        <title>Lipid metabolic changes in an early divergent fungus govern the establishment of a mutualistic symbiosis with endobacteria.</title>
        <authorList>
            <person name="Lastovetsky O.A."/>
            <person name="Gaspar M.L."/>
            <person name="Mondo S.J."/>
            <person name="LaButti K.M."/>
            <person name="Sandor L."/>
            <person name="Grigoriev I.V."/>
            <person name="Henry S.A."/>
            <person name="Pawlowska T.E."/>
        </authorList>
    </citation>
    <scope>NUCLEOTIDE SEQUENCE [LARGE SCALE GENOMIC DNA]</scope>
    <source>
        <strain evidence="1 2">ATCC 11559</strain>
    </source>
</reference>
<dbReference type="VEuPathDB" id="FungiDB:BCV72DRAFT_322994"/>
<organism evidence="1 2">
    <name type="scientific">Rhizopus microsporus</name>
    <dbReference type="NCBI Taxonomy" id="58291"/>
    <lineage>
        <taxon>Eukaryota</taxon>
        <taxon>Fungi</taxon>
        <taxon>Fungi incertae sedis</taxon>
        <taxon>Mucoromycota</taxon>
        <taxon>Mucoromycotina</taxon>
        <taxon>Mucoromycetes</taxon>
        <taxon>Mucorales</taxon>
        <taxon>Mucorineae</taxon>
        <taxon>Rhizopodaceae</taxon>
        <taxon>Rhizopus</taxon>
    </lineage>
</organism>
<evidence type="ECO:0000313" key="2">
    <source>
        <dbReference type="Proteomes" id="UP000242381"/>
    </source>
</evidence>
<sequence length="95" mass="10523">MVSHYHEKTTFAYFDVPFKPGGYLDPMALIERNSLKVPAMMNTLSSIGVSPFALNRFTASQLNAMEEAQGTCNKKIYGARGKASIKVMLHIPKLT</sequence>
<protein>
    <submittedName>
        <fullName evidence="1">Uncharacterized protein</fullName>
    </submittedName>
</protein>
<evidence type="ECO:0000313" key="1">
    <source>
        <dbReference type="EMBL" id="ORE19075.1"/>
    </source>
</evidence>
<dbReference type="EMBL" id="KV921317">
    <property type="protein sequence ID" value="ORE19075.1"/>
    <property type="molecule type" value="Genomic_DNA"/>
</dbReference>
<gene>
    <name evidence="1" type="ORF">BCV71DRAFT_263271</name>
</gene>
<dbReference type="AlphaFoldDB" id="A0A1X0S477"/>
<proteinExistence type="predicted"/>
<name>A0A1X0S477_RHIZD</name>